<comment type="caution">
    <text evidence="4">The sequence shown here is derived from an EMBL/GenBank/DDBJ whole genome shotgun (WGS) entry which is preliminary data.</text>
</comment>
<dbReference type="PRINTS" id="PR00081">
    <property type="entry name" value="GDHRDH"/>
</dbReference>
<gene>
    <name evidence="4" type="ORF">ILEXP_LOCUS1376</name>
</gene>
<reference evidence="4 5" key="1">
    <citation type="submission" date="2024-02" db="EMBL/GenBank/DDBJ databases">
        <authorList>
            <person name="Vignale AGUSTIN F."/>
            <person name="Sosa J E."/>
            <person name="Modenutti C."/>
        </authorList>
    </citation>
    <scope>NUCLEOTIDE SEQUENCE [LARGE SCALE GENOMIC DNA]</scope>
</reference>
<keyword evidence="3" id="KW-0560">Oxidoreductase</keyword>
<organism evidence="4 5">
    <name type="scientific">Ilex paraguariensis</name>
    <name type="common">yerba mate</name>
    <dbReference type="NCBI Taxonomy" id="185542"/>
    <lineage>
        <taxon>Eukaryota</taxon>
        <taxon>Viridiplantae</taxon>
        <taxon>Streptophyta</taxon>
        <taxon>Embryophyta</taxon>
        <taxon>Tracheophyta</taxon>
        <taxon>Spermatophyta</taxon>
        <taxon>Magnoliopsida</taxon>
        <taxon>eudicotyledons</taxon>
        <taxon>Gunneridae</taxon>
        <taxon>Pentapetalae</taxon>
        <taxon>asterids</taxon>
        <taxon>campanulids</taxon>
        <taxon>Aquifoliales</taxon>
        <taxon>Aquifoliaceae</taxon>
        <taxon>Ilex</taxon>
    </lineage>
</organism>
<evidence type="ECO:0000256" key="2">
    <source>
        <dbReference type="ARBA" id="ARBA00022857"/>
    </source>
</evidence>
<sequence length="257" mass="28449">MFNLNRVNVSKIDALTLIPTLIKHTIKVNKVDAHQNGRSNHKNPNKQACNVPGSNKGIGFEICKQLATNGLTLVLTARNENRGIAALEKLKRVWSLPLLNSLKPKSESLISCRRPQEPGEPIKFLPPSWIVFALDGNNANDFGRGTTLESCDTESLMEERVDEILNEFMKGFKEGSISAKGGPVCYSAYFVSKAAFNAYTRIAAKKYHTVCINCVDPGFINTEFNYNTGILAVQEGTATPCQSSTDSPWWTFWCLLC</sequence>
<keyword evidence="2" id="KW-0521">NADP</keyword>
<protein>
    <submittedName>
        <fullName evidence="4">Uncharacterized protein</fullName>
    </submittedName>
</protein>
<dbReference type="SUPFAM" id="SSF51735">
    <property type="entry name" value="NAD(P)-binding Rossmann-fold domains"/>
    <property type="match status" value="1"/>
</dbReference>
<dbReference type="InterPro" id="IPR002347">
    <property type="entry name" value="SDR_fam"/>
</dbReference>
<dbReference type="InterPro" id="IPR036291">
    <property type="entry name" value="NAD(P)-bd_dom_sf"/>
</dbReference>
<evidence type="ECO:0000256" key="3">
    <source>
        <dbReference type="ARBA" id="ARBA00023002"/>
    </source>
</evidence>
<keyword evidence="5" id="KW-1185">Reference proteome</keyword>
<comment type="similarity">
    <text evidence="1">Belongs to the short-chain dehydrogenases/reductases (SDR) family.</text>
</comment>
<dbReference type="EMBL" id="CAUOFW020000447">
    <property type="protein sequence ID" value="CAK9134446.1"/>
    <property type="molecule type" value="Genomic_DNA"/>
</dbReference>
<accession>A0ABC8QP70</accession>
<evidence type="ECO:0000313" key="4">
    <source>
        <dbReference type="EMBL" id="CAK9134446.1"/>
    </source>
</evidence>
<dbReference type="AlphaFoldDB" id="A0ABC8QP70"/>
<evidence type="ECO:0000313" key="5">
    <source>
        <dbReference type="Proteomes" id="UP001642360"/>
    </source>
</evidence>
<dbReference type="Gene3D" id="3.40.50.720">
    <property type="entry name" value="NAD(P)-binding Rossmann-like Domain"/>
    <property type="match status" value="2"/>
</dbReference>
<dbReference type="GO" id="GO:0016491">
    <property type="term" value="F:oxidoreductase activity"/>
    <property type="evidence" value="ECO:0007669"/>
    <property type="project" value="UniProtKB-KW"/>
</dbReference>
<dbReference type="Proteomes" id="UP001642360">
    <property type="component" value="Unassembled WGS sequence"/>
</dbReference>
<dbReference type="PANTHER" id="PTHR43490:SF98">
    <property type="entry name" value="OS02G0640600 PROTEIN"/>
    <property type="match status" value="1"/>
</dbReference>
<evidence type="ECO:0000256" key="1">
    <source>
        <dbReference type="ARBA" id="ARBA00006484"/>
    </source>
</evidence>
<proteinExistence type="inferred from homology"/>
<dbReference type="PANTHER" id="PTHR43490">
    <property type="entry name" value="(+)-NEOMENTHOL DEHYDROGENASE"/>
    <property type="match status" value="1"/>
</dbReference>
<name>A0ABC8QP70_9AQUA</name>